<dbReference type="InterPro" id="IPR046342">
    <property type="entry name" value="CBS_dom_sf"/>
</dbReference>
<evidence type="ECO:0000313" key="3">
    <source>
        <dbReference type="EMBL" id="TDG74324.1"/>
    </source>
</evidence>
<dbReference type="InterPro" id="IPR000644">
    <property type="entry name" value="CBS_dom"/>
</dbReference>
<gene>
    <name evidence="3" type="ORF">C5L31_000891</name>
</gene>
<dbReference type="InterPro" id="IPR051257">
    <property type="entry name" value="Diverse_CBS-Domain"/>
</dbReference>
<sequence>MLDKAVETLLRMSKDSYIIPGDVVANVSDTNNCYHALLVLTQTGYSKIPVLNNKEQFCGFVSLAMVTKQMMESDRMNPDRLMKIPVSEIMESDVAVVEDPNDLEQVLNRLINEPFLPVVNEDRIFTGIITRREILKRVNFLAHNLEDYFQVSENADK</sequence>
<dbReference type="NCBIfam" id="NF041630">
    <property type="entry name" value="CBS_CbpB"/>
    <property type="match status" value="1"/>
</dbReference>
<keyword evidence="4" id="KW-1185">Reference proteome</keyword>
<dbReference type="Proteomes" id="UP000294854">
    <property type="component" value="Unassembled WGS sequence"/>
</dbReference>
<feature type="domain" description="CBS" evidence="2">
    <location>
        <begin position="86"/>
        <end position="138"/>
    </location>
</feature>
<evidence type="ECO:0000313" key="4">
    <source>
        <dbReference type="Proteomes" id="UP000294854"/>
    </source>
</evidence>
<dbReference type="PANTHER" id="PTHR43080:SF2">
    <property type="entry name" value="CBS DOMAIN-CONTAINING PROTEIN"/>
    <property type="match status" value="1"/>
</dbReference>
<dbReference type="OrthoDB" id="2375431at2"/>
<reference evidence="3 4" key="1">
    <citation type="journal article" date="2019" name="Appl. Microbiol. Biotechnol.">
        <title>Uncovering carbohydrate metabolism through a genotype-phenotype association study of 56 lactic acid bacteria genomes.</title>
        <authorList>
            <person name="Buron-Moles G."/>
            <person name="Chailyan A."/>
            <person name="Dolejs I."/>
            <person name="Forster J."/>
            <person name="Miks M.H."/>
        </authorList>
    </citation>
    <scope>NUCLEOTIDE SEQUENCE [LARGE SCALE GENOMIC DNA]</scope>
    <source>
        <strain evidence="3 4">ATCC 49373</strain>
    </source>
</reference>
<accession>A0A4R5NJF9</accession>
<evidence type="ECO:0000256" key="1">
    <source>
        <dbReference type="ARBA" id="ARBA00023122"/>
    </source>
</evidence>
<dbReference type="STRING" id="1122149.FD44_GL001973"/>
<dbReference type="CDD" id="cd04643">
    <property type="entry name" value="CBS_pair_bac"/>
    <property type="match status" value="1"/>
</dbReference>
<protein>
    <recommendedName>
        <fullName evidence="2">CBS domain-containing protein</fullName>
    </recommendedName>
</protein>
<dbReference type="PANTHER" id="PTHR43080">
    <property type="entry name" value="CBS DOMAIN-CONTAINING PROTEIN CBSX3, MITOCHONDRIAL"/>
    <property type="match status" value="1"/>
</dbReference>
<evidence type="ECO:0000259" key="2">
    <source>
        <dbReference type="Pfam" id="PF00571"/>
    </source>
</evidence>
<comment type="caution">
    <text evidence="3">The sequence shown here is derived from an EMBL/GenBank/DDBJ whole genome shotgun (WGS) entry which is preliminary data.</text>
</comment>
<proteinExistence type="predicted"/>
<dbReference type="Pfam" id="PF00571">
    <property type="entry name" value="CBS"/>
    <property type="match status" value="1"/>
</dbReference>
<dbReference type="Gene3D" id="3.10.580.10">
    <property type="entry name" value="CBS-domain"/>
    <property type="match status" value="1"/>
</dbReference>
<dbReference type="InterPro" id="IPR048125">
    <property type="entry name" value="CBS_CbpB"/>
</dbReference>
<keyword evidence="1" id="KW-0129">CBS domain</keyword>
<dbReference type="AlphaFoldDB" id="A0A4R5NJF9"/>
<dbReference type="SUPFAM" id="SSF54631">
    <property type="entry name" value="CBS-domain pair"/>
    <property type="match status" value="1"/>
</dbReference>
<dbReference type="RefSeq" id="WP_010620718.1">
    <property type="nucleotide sequence ID" value="NZ_PUFO01000079.1"/>
</dbReference>
<organism evidence="3 4">
    <name type="scientific">Secundilactobacillus malefermentans</name>
    <dbReference type="NCBI Taxonomy" id="176292"/>
    <lineage>
        <taxon>Bacteria</taxon>
        <taxon>Bacillati</taxon>
        <taxon>Bacillota</taxon>
        <taxon>Bacilli</taxon>
        <taxon>Lactobacillales</taxon>
        <taxon>Lactobacillaceae</taxon>
        <taxon>Secundilactobacillus</taxon>
    </lineage>
</organism>
<name>A0A4R5NJF9_9LACO</name>
<dbReference type="EMBL" id="PUFO01000079">
    <property type="protein sequence ID" value="TDG74324.1"/>
    <property type="molecule type" value="Genomic_DNA"/>
</dbReference>